<dbReference type="EMBL" id="QXGB01007091">
    <property type="protein sequence ID" value="KAE9159677.1"/>
    <property type="molecule type" value="Genomic_DNA"/>
</dbReference>
<reference evidence="4 5" key="1">
    <citation type="submission" date="2018-08" db="EMBL/GenBank/DDBJ databases">
        <title>Genomic investigation of the strawberry pathogen Phytophthora fragariae indicates pathogenicity is determined by transcriptional variation in three key races.</title>
        <authorList>
            <person name="Adams T.M."/>
            <person name="Armitage A.D."/>
            <person name="Sobczyk M.K."/>
            <person name="Bates H.J."/>
            <person name="Dunwell J.M."/>
            <person name="Nellist C.F."/>
            <person name="Harrison R.J."/>
        </authorList>
    </citation>
    <scope>NUCLEOTIDE SEQUENCE [LARGE SCALE GENOMIC DNA]</scope>
    <source>
        <strain evidence="3 5">A4</strain>
        <strain evidence="2 4">NOV-27</strain>
        <strain evidence="1 6">SCRP245</strain>
    </source>
</reference>
<proteinExistence type="predicted"/>
<comment type="caution">
    <text evidence="3">The sequence shown here is derived from an EMBL/GenBank/DDBJ whole genome shotgun (WGS) entry which is preliminary data.</text>
</comment>
<evidence type="ECO:0000313" key="1">
    <source>
        <dbReference type="EMBL" id="KAE8956958.1"/>
    </source>
</evidence>
<dbReference type="EMBL" id="QXFW01007508">
    <property type="protein sequence ID" value="KAE8956958.1"/>
    <property type="molecule type" value="Genomic_DNA"/>
</dbReference>
<dbReference type="Proteomes" id="UP000460718">
    <property type="component" value="Unassembled WGS sequence"/>
</dbReference>
<evidence type="ECO:0000313" key="4">
    <source>
        <dbReference type="Proteomes" id="UP000433483"/>
    </source>
</evidence>
<dbReference type="AlphaFoldDB" id="A0A6A4AV21"/>
<dbReference type="Proteomes" id="UP000433483">
    <property type="component" value="Unassembled WGS sequence"/>
</dbReference>
<dbReference type="EMBL" id="QXGE01007555">
    <property type="protein sequence ID" value="KAE9263238.1"/>
    <property type="molecule type" value="Genomic_DNA"/>
</dbReference>
<evidence type="ECO:0000313" key="2">
    <source>
        <dbReference type="EMBL" id="KAE9159677.1"/>
    </source>
</evidence>
<organism evidence="3 5">
    <name type="scientific">Phytophthora fragariae</name>
    <dbReference type="NCBI Taxonomy" id="53985"/>
    <lineage>
        <taxon>Eukaryota</taxon>
        <taxon>Sar</taxon>
        <taxon>Stramenopiles</taxon>
        <taxon>Oomycota</taxon>
        <taxon>Peronosporomycetes</taxon>
        <taxon>Peronosporales</taxon>
        <taxon>Peronosporaceae</taxon>
        <taxon>Phytophthora</taxon>
    </lineage>
</organism>
<evidence type="ECO:0000313" key="3">
    <source>
        <dbReference type="EMBL" id="KAE9263238.1"/>
    </source>
</evidence>
<feature type="non-terminal residue" evidence="3">
    <location>
        <position position="1"/>
    </location>
</feature>
<evidence type="ECO:0000313" key="5">
    <source>
        <dbReference type="Proteomes" id="UP000437068"/>
    </source>
</evidence>
<sequence length="106" mass="12044">CSGYCVDSDVGRRVVEQTIASLQSMTKDRRDRLDSLVVTRFQRDKRRLLPLVKDLHTSLDLLLGKVGKTEVPAALSDLVSVDVSLKFSVAMFGLTSRDLRWGHRRW</sequence>
<accession>A0A6A4AV21</accession>
<evidence type="ECO:0000313" key="6">
    <source>
        <dbReference type="Proteomes" id="UP000460718"/>
    </source>
</evidence>
<keyword evidence="4" id="KW-1185">Reference proteome</keyword>
<protein>
    <submittedName>
        <fullName evidence="3">Uncharacterized protein</fullName>
    </submittedName>
</protein>
<gene>
    <name evidence="3" type="ORF">PF001_g31759</name>
    <name evidence="2" type="ORF">PF005_g31944</name>
    <name evidence="1" type="ORF">PF011_g31303</name>
</gene>
<name>A0A6A4AV21_9STRA</name>
<dbReference type="Proteomes" id="UP000437068">
    <property type="component" value="Unassembled WGS sequence"/>
</dbReference>